<protein>
    <submittedName>
        <fullName evidence="5">STN domain-containing protein</fullName>
    </submittedName>
</protein>
<keyword evidence="3" id="KW-0998">Cell outer membrane</keyword>
<dbReference type="SMART" id="SM00965">
    <property type="entry name" value="STN"/>
    <property type="match status" value="1"/>
</dbReference>
<reference evidence="5 6" key="1">
    <citation type="submission" date="2021-07" db="EMBL/GenBank/DDBJ databases">
        <title>Isolation and characterization of bacteria from a gold mining with a capacity of golden bioaccumulation.</title>
        <authorList>
            <person name="Yang X.J."/>
        </authorList>
    </citation>
    <scope>NUCLEOTIDE SEQUENCE [LARGE SCALE GENOMIC DNA]</scope>
    <source>
        <strain evidence="5 6">Au29</strain>
    </source>
</reference>
<accession>A0ABX8THH7</accession>
<keyword evidence="1" id="KW-0813">Transport</keyword>
<dbReference type="Pfam" id="PF07660">
    <property type="entry name" value="STN"/>
    <property type="match status" value="1"/>
</dbReference>
<evidence type="ECO:0000313" key="5">
    <source>
        <dbReference type="EMBL" id="QYC10691.1"/>
    </source>
</evidence>
<evidence type="ECO:0000259" key="4">
    <source>
        <dbReference type="SMART" id="SM00965"/>
    </source>
</evidence>
<dbReference type="InterPro" id="IPR011662">
    <property type="entry name" value="Secretin/TonB_short_N"/>
</dbReference>
<evidence type="ECO:0000256" key="2">
    <source>
        <dbReference type="ARBA" id="ARBA00023136"/>
    </source>
</evidence>
<feature type="domain" description="Secretin/TonB short N-terminal" evidence="4">
    <location>
        <begin position="38"/>
        <end position="89"/>
    </location>
</feature>
<evidence type="ECO:0000256" key="3">
    <source>
        <dbReference type="ARBA" id="ARBA00023237"/>
    </source>
</evidence>
<sequence length="204" mass="21408">MAAASGASVQAQGTERRFEIPSQPLAQALSEFAGQTGLQMLYDAPLAAGRQSAPVSGTMSPRSGLALMLQGTGLSARFTSAGAVVIYASTTSTVTLNPLTAVAAPMVGRSQTDPVFIAYADTVRRTVSEAVRADDALTDAGYRLSIRLWVAANGAPDRAEILGGSGDASRDARFVERTRATMLPPPPEQLPQPMRIEFSVRARN</sequence>
<organism evidence="5 6">
    <name type="scientific">Brevundimonas nasdae</name>
    <dbReference type="NCBI Taxonomy" id="172043"/>
    <lineage>
        <taxon>Bacteria</taxon>
        <taxon>Pseudomonadati</taxon>
        <taxon>Pseudomonadota</taxon>
        <taxon>Alphaproteobacteria</taxon>
        <taxon>Caulobacterales</taxon>
        <taxon>Caulobacteraceae</taxon>
        <taxon>Brevundimonas</taxon>
    </lineage>
</organism>
<proteinExistence type="predicted"/>
<evidence type="ECO:0000256" key="1">
    <source>
        <dbReference type="ARBA" id="ARBA00022448"/>
    </source>
</evidence>
<keyword evidence="6" id="KW-1185">Reference proteome</keyword>
<keyword evidence="2" id="KW-0472">Membrane</keyword>
<dbReference type="EMBL" id="CP080034">
    <property type="protein sequence ID" value="QYC10691.1"/>
    <property type="molecule type" value="Genomic_DNA"/>
</dbReference>
<gene>
    <name evidence="5" type="ORF">KWG56_01335</name>
</gene>
<dbReference type="GeneID" id="94373889"/>
<name>A0ABX8THH7_9CAUL</name>
<dbReference type="RefSeq" id="WP_219353431.1">
    <property type="nucleotide sequence ID" value="NZ_CP080034.1"/>
</dbReference>
<evidence type="ECO:0000313" key="6">
    <source>
        <dbReference type="Proteomes" id="UP000824334"/>
    </source>
</evidence>
<dbReference type="Proteomes" id="UP000824334">
    <property type="component" value="Chromosome"/>
</dbReference>